<sequence>MTTHSRLLAMFPVLSTTYPHPLQPRSFMTTSALWKDSFRQSMPSLPPRKLWIAPLGSHSMMTIGLPRSSPLNPLVLPRCG</sequence>
<organism evidence="1 2">
    <name type="scientific">Rattus norvegicus</name>
    <name type="common">Rat</name>
    <dbReference type="NCBI Taxonomy" id="10116"/>
    <lineage>
        <taxon>Eukaryota</taxon>
        <taxon>Metazoa</taxon>
        <taxon>Chordata</taxon>
        <taxon>Craniata</taxon>
        <taxon>Vertebrata</taxon>
        <taxon>Euteleostomi</taxon>
        <taxon>Mammalia</taxon>
        <taxon>Eutheria</taxon>
        <taxon>Euarchontoglires</taxon>
        <taxon>Glires</taxon>
        <taxon>Rodentia</taxon>
        <taxon>Myomorpha</taxon>
        <taxon>Muroidea</taxon>
        <taxon>Muridae</taxon>
        <taxon>Murinae</taxon>
        <taxon>Rattus</taxon>
    </lineage>
</organism>
<protein>
    <submittedName>
        <fullName evidence="1">RCG32341</fullName>
    </submittedName>
</protein>
<gene>
    <name evidence="1" type="ORF">rCG_32341</name>
</gene>
<dbReference type="AlphaFoldDB" id="A6JWZ8"/>
<evidence type="ECO:0000313" key="2">
    <source>
        <dbReference type="Proteomes" id="UP000234681"/>
    </source>
</evidence>
<dbReference type="EMBL" id="CH474005">
    <property type="protein sequence ID" value="EDL96613.1"/>
    <property type="molecule type" value="Genomic_DNA"/>
</dbReference>
<reference evidence="1 2" key="1">
    <citation type="submission" date="2005-09" db="EMBL/GenBank/DDBJ databases">
        <authorList>
            <person name="Mural R.J."/>
            <person name="Li P.W."/>
            <person name="Adams M.D."/>
            <person name="Amanatides P.G."/>
            <person name="Baden-Tillson H."/>
            <person name="Barnstead M."/>
            <person name="Chin S.H."/>
            <person name="Dew I."/>
            <person name="Evans C.A."/>
            <person name="Ferriera S."/>
            <person name="Flanigan M."/>
            <person name="Fosler C."/>
            <person name="Glodek A."/>
            <person name="Gu Z."/>
            <person name="Holt R.A."/>
            <person name="Jennings D."/>
            <person name="Kraft C.L."/>
            <person name="Lu F."/>
            <person name="Nguyen T."/>
            <person name="Nusskern D.R."/>
            <person name="Pfannkoch C.M."/>
            <person name="Sitter C."/>
            <person name="Sutton G.G."/>
            <person name="Venter J.C."/>
            <person name="Wang Z."/>
            <person name="Woodage T."/>
            <person name="Zheng X.H."/>
            <person name="Zhong F."/>
        </authorList>
    </citation>
    <scope>NUCLEOTIDE SEQUENCE [LARGE SCALE GENOMIC DNA]</scope>
    <source>
        <strain>BN</strain>
        <strain evidence="2">Sprague-Dawley</strain>
    </source>
</reference>
<accession>A6JWZ8</accession>
<evidence type="ECO:0000313" key="1">
    <source>
        <dbReference type="EMBL" id="EDL96613.1"/>
    </source>
</evidence>
<name>A6JWZ8_RAT</name>
<proteinExistence type="predicted"/>
<dbReference type="Proteomes" id="UP000234681">
    <property type="component" value="Chromosome 3"/>
</dbReference>